<proteinExistence type="inferred from homology"/>
<protein>
    <submittedName>
        <fullName evidence="7">Poly(A) polymerase</fullName>
    </submittedName>
</protein>
<evidence type="ECO:0000256" key="3">
    <source>
        <dbReference type="ARBA" id="ARBA00022741"/>
    </source>
</evidence>
<dbReference type="InterPro" id="IPR052191">
    <property type="entry name" value="tRNA_ntf/polyA_polymerase_I"/>
</dbReference>
<dbReference type="InterPro" id="IPR032828">
    <property type="entry name" value="PolyA_RNA-bd"/>
</dbReference>
<keyword evidence="2 4" id="KW-0808">Transferase</keyword>
<feature type="domain" description="Poly A polymerase head" evidence="5">
    <location>
        <begin position="20"/>
        <end position="148"/>
    </location>
</feature>
<evidence type="ECO:0000256" key="4">
    <source>
        <dbReference type="RuleBase" id="RU003953"/>
    </source>
</evidence>
<evidence type="ECO:0000256" key="1">
    <source>
        <dbReference type="ARBA" id="ARBA00007265"/>
    </source>
</evidence>
<name>A0A151R673_CAJCA</name>
<keyword evidence="8" id="KW-1185">Reference proteome</keyword>
<dbReference type="SUPFAM" id="SSF81301">
    <property type="entry name" value="Nucleotidyltransferase"/>
    <property type="match status" value="1"/>
</dbReference>
<dbReference type="GO" id="GO:0016779">
    <property type="term" value="F:nucleotidyltransferase activity"/>
    <property type="evidence" value="ECO:0007669"/>
    <property type="project" value="InterPro"/>
</dbReference>
<dbReference type="GO" id="GO:0000166">
    <property type="term" value="F:nucleotide binding"/>
    <property type="evidence" value="ECO:0007669"/>
    <property type="project" value="UniProtKB-KW"/>
</dbReference>
<dbReference type="AlphaFoldDB" id="A0A151R673"/>
<dbReference type="Gramene" id="C.cajan_38752.t">
    <property type="protein sequence ID" value="C.cajan_38752.t"/>
    <property type="gene ID" value="C.cajan_38752"/>
</dbReference>
<evidence type="ECO:0000313" key="8">
    <source>
        <dbReference type="Proteomes" id="UP000075243"/>
    </source>
</evidence>
<dbReference type="GO" id="GO:0001680">
    <property type="term" value="P:tRNA 3'-terminal CCA addition"/>
    <property type="evidence" value="ECO:0007669"/>
    <property type="project" value="UniProtKB-ARBA"/>
</dbReference>
<keyword evidence="4" id="KW-0694">RNA-binding</keyword>
<sequence length="458" mass="51837">MIGSTTKKVLNGLKKNGYDVYLVGGCVRDLILKQTPKDFDIITSAELKEVMRIFSWCEIVDKCFPVCHVHMDGTVVEVSSFDTTKCKVGLEFSHHTEVPNDCDQKDHLRWMNCLNRDFTINGLMLDPYARIVYDYFGGIEDTRKAKVRTVISPKTSFQEDCARILRAIRFSACLGFSISKETARFIKDLSSSVLSLDKGRLLMEMSYMLAYGSGEASLRLLWKFGLLDILLPFQAAYFSHHGFQRRDRRTNILLSLFSNLDKLLEPNRPCHNSLWVGILALHKTLSDRPRDPLVVAAFSLAVHNGGNLLEAVNIAGMINKPRDVRFPELLDPSGLDAEALEAEILDLAESVRGTMLQMTNEYFVSQAMADYPQAPHSNLVFIPLALYLNTYTIFDCVRVSANKKFLSKKGRKIDYESLAQGRPHEIRHVFARIVFDTVYPHPLHENQSLRSNCISEGG</sequence>
<dbReference type="EMBL" id="KQ484042">
    <property type="protein sequence ID" value="KYP38052.1"/>
    <property type="molecule type" value="Genomic_DNA"/>
</dbReference>
<organism evidence="7 8">
    <name type="scientific">Cajanus cajan</name>
    <name type="common">Pigeon pea</name>
    <name type="synonym">Cajanus indicus</name>
    <dbReference type="NCBI Taxonomy" id="3821"/>
    <lineage>
        <taxon>Eukaryota</taxon>
        <taxon>Viridiplantae</taxon>
        <taxon>Streptophyta</taxon>
        <taxon>Embryophyta</taxon>
        <taxon>Tracheophyta</taxon>
        <taxon>Spermatophyta</taxon>
        <taxon>Magnoliopsida</taxon>
        <taxon>eudicotyledons</taxon>
        <taxon>Gunneridae</taxon>
        <taxon>Pentapetalae</taxon>
        <taxon>rosids</taxon>
        <taxon>fabids</taxon>
        <taxon>Fabales</taxon>
        <taxon>Fabaceae</taxon>
        <taxon>Papilionoideae</taxon>
        <taxon>50 kb inversion clade</taxon>
        <taxon>NPAAA clade</taxon>
        <taxon>indigoferoid/millettioid clade</taxon>
        <taxon>Phaseoleae</taxon>
        <taxon>Cajanus</taxon>
    </lineage>
</organism>
<comment type="similarity">
    <text evidence="1 4">Belongs to the tRNA nucleotidyltransferase/poly(A) polymerase family.</text>
</comment>
<dbReference type="OMA" id="CHVHIGN"/>
<dbReference type="PANTHER" id="PTHR43051">
    <property type="entry name" value="POLYNUCLEOTIDE ADENYLYLTRANSFERASE FAMILY PROTEIN"/>
    <property type="match status" value="1"/>
</dbReference>
<accession>A0A151R673</accession>
<dbReference type="InterPro" id="IPR002646">
    <property type="entry name" value="PolA_pol_head_dom"/>
</dbReference>
<dbReference type="CDD" id="cd05398">
    <property type="entry name" value="NT_ClassII-CCAase"/>
    <property type="match status" value="1"/>
</dbReference>
<dbReference type="GO" id="GO:0003723">
    <property type="term" value="F:RNA binding"/>
    <property type="evidence" value="ECO:0007669"/>
    <property type="project" value="UniProtKB-KW"/>
</dbReference>
<evidence type="ECO:0000256" key="2">
    <source>
        <dbReference type="ARBA" id="ARBA00022679"/>
    </source>
</evidence>
<evidence type="ECO:0000259" key="5">
    <source>
        <dbReference type="Pfam" id="PF01743"/>
    </source>
</evidence>
<dbReference type="InterPro" id="IPR043519">
    <property type="entry name" value="NT_sf"/>
</dbReference>
<keyword evidence="3" id="KW-0547">Nucleotide-binding</keyword>
<evidence type="ECO:0000259" key="6">
    <source>
        <dbReference type="Pfam" id="PF12627"/>
    </source>
</evidence>
<dbReference type="Pfam" id="PF12627">
    <property type="entry name" value="PolyA_pol_RNAbd"/>
    <property type="match status" value="1"/>
</dbReference>
<dbReference type="Pfam" id="PF01743">
    <property type="entry name" value="PolyA_pol"/>
    <property type="match status" value="1"/>
</dbReference>
<dbReference type="STRING" id="3821.A0A151R673"/>
<dbReference type="PANTHER" id="PTHR43051:SF11">
    <property type="entry name" value="TRNA NUCLEOTIDYLTRANSFERASE_POLY(A) POLYMERASE"/>
    <property type="match status" value="1"/>
</dbReference>
<dbReference type="SUPFAM" id="SSF81891">
    <property type="entry name" value="Poly A polymerase C-terminal region-like"/>
    <property type="match status" value="1"/>
</dbReference>
<reference evidence="7" key="1">
    <citation type="journal article" date="2012" name="Nat. Biotechnol.">
        <title>Draft genome sequence of pigeonpea (Cajanus cajan), an orphan legume crop of resource-poor farmers.</title>
        <authorList>
            <person name="Varshney R.K."/>
            <person name="Chen W."/>
            <person name="Li Y."/>
            <person name="Bharti A.K."/>
            <person name="Saxena R.K."/>
            <person name="Schlueter J.A."/>
            <person name="Donoghue M.T."/>
            <person name="Azam S."/>
            <person name="Fan G."/>
            <person name="Whaley A.M."/>
            <person name="Farmer A.D."/>
            <person name="Sheridan J."/>
            <person name="Iwata A."/>
            <person name="Tuteja R."/>
            <person name="Penmetsa R.V."/>
            <person name="Wu W."/>
            <person name="Upadhyaya H.D."/>
            <person name="Yang S.P."/>
            <person name="Shah T."/>
            <person name="Saxena K.B."/>
            <person name="Michael T."/>
            <person name="McCombie W.R."/>
            <person name="Yang B."/>
            <person name="Zhang G."/>
            <person name="Yang H."/>
            <person name="Wang J."/>
            <person name="Spillane C."/>
            <person name="Cook D.R."/>
            <person name="May G.D."/>
            <person name="Xu X."/>
            <person name="Jackson S.A."/>
        </authorList>
    </citation>
    <scope>NUCLEOTIDE SEQUENCE [LARGE SCALE GENOMIC DNA]</scope>
</reference>
<dbReference type="Gene3D" id="3.30.460.10">
    <property type="entry name" value="Beta Polymerase, domain 2"/>
    <property type="match status" value="1"/>
</dbReference>
<dbReference type="Proteomes" id="UP000075243">
    <property type="component" value="Unassembled WGS sequence"/>
</dbReference>
<dbReference type="Gene3D" id="1.10.3090.10">
    <property type="entry name" value="cca-adding enzyme, domain 2"/>
    <property type="match status" value="1"/>
</dbReference>
<gene>
    <name evidence="7" type="ORF">KK1_040725</name>
</gene>
<feature type="domain" description="tRNA nucleotidyltransferase/poly(A) polymerase RNA and SrmB- binding" evidence="6">
    <location>
        <begin position="175"/>
        <end position="236"/>
    </location>
</feature>
<evidence type="ECO:0000313" key="7">
    <source>
        <dbReference type="EMBL" id="KYP38052.1"/>
    </source>
</evidence>